<dbReference type="RefSeq" id="WP_205117873.1">
    <property type="nucleotide sequence ID" value="NZ_JAFBCM010000001.1"/>
</dbReference>
<feature type="transmembrane region" description="Helical" evidence="1">
    <location>
        <begin position="6"/>
        <end position="24"/>
    </location>
</feature>
<evidence type="ECO:0000256" key="1">
    <source>
        <dbReference type="SAM" id="Phobius"/>
    </source>
</evidence>
<dbReference type="EMBL" id="JBHRZH010000013">
    <property type="protein sequence ID" value="MFC3762333.1"/>
    <property type="molecule type" value="Genomic_DNA"/>
</dbReference>
<keyword evidence="1" id="KW-0812">Transmembrane</keyword>
<keyword evidence="1" id="KW-1133">Transmembrane helix</keyword>
<name>A0ABV7YC13_9ACTN</name>
<feature type="transmembrane region" description="Helical" evidence="1">
    <location>
        <begin position="78"/>
        <end position="97"/>
    </location>
</feature>
<evidence type="ECO:0000313" key="3">
    <source>
        <dbReference type="Proteomes" id="UP001595699"/>
    </source>
</evidence>
<keyword evidence="3" id="KW-1185">Reference proteome</keyword>
<evidence type="ECO:0000313" key="2">
    <source>
        <dbReference type="EMBL" id="MFC3762333.1"/>
    </source>
</evidence>
<organism evidence="2 3">
    <name type="scientific">Tenggerimyces flavus</name>
    <dbReference type="NCBI Taxonomy" id="1708749"/>
    <lineage>
        <taxon>Bacteria</taxon>
        <taxon>Bacillati</taxon>
        <taxon>Actinomycetota</taxon>
        <taxon>Actinomycetes</taxon>
        <taxon>Propionibacteriales</taxon>
        <taxon>Nocardioidaceae</taxon>
        <taxon>Tenggerimyces</taxon>
    </lineage>
</organism>
<comment type="caution">
    <text evidence="2">The sequence shown here is derived from an EMBL/GenBank/DDBJ whole genome shotgun (WGS) entry which is preliminary data.</text>
</comment>
<proteinExistence type="predicted"/>
<feature type="transmembrane region" description="Helical" evidence="1">
    <location>
        <begin position="103"/>
        <end position="123"/>
    </location>
</feature>
<accession>A0ABV7YC13</accession>
<keyword evidence="1" id="KW-0472">Membrane</keyword>
<protein>
    <submittedName>
        <fullName evidence="2">Uncharacterized protein</fullName>
    </submittedName>
</protein>
<gene>
    <name evidence="2" type="ORF">ACFOUW_15940</name>
</gene>
<reference evidence="3" key="1">
    <citation type="journal article" date="2019" name="Int. J. Syst. Evol. Microbiol.">
        <title>The Global Catalogue of Microorganisms (GCM) 10K type strain sequencing project: providing services to taxonomists for standard genome sequencing and annotation.</title>
        <authorList>
            <consortium name="The Broad Institute Genomics Platform"/>
            <consortium name="The Broad Institute Genome Sequencing Center for Infectious Disease"/>
            <person name="Wu L."/>
            <person name="Ma J."/>
        </authorList>
    </citation>
    <scope>NUCLEOTIDE SEQUENCE [LARGE SCALE GENOMIC DNA]</scope>
    <source>
        <strain evidence="3">CGMCC 4.7241</strain>
    </source>
</reference>
<dbReference type="Proteomes" id="UP001595699">
    <property type="component" value="Unassembled WGS sequence"/>
</dbReference>
<sequence>MDPELVVALVGLFAAIVTALRPRLGGLDHRRRRISNDLDLLDKVPADMTEAREQLANVIGRDVARLVRSDLEERREPGTALSAAVATLALGALTVWIAQTDGWWLIVAVVPGLVTAACAYGFVISLRKVRRDSAGNPLRAEPE</sequence>